<sequence>SRAVLGVQNADGSWQAVPLTDDHQPSNPRELERLINDHPGEENTVAFRSGRGPMRVLGGMMPSRAFGDAMYKWPLSTQRVIEAVFETRGAPPPMMSRTPPYCRTPPYMTASPEIIHRPLAPTDRFLIIATDGLFDALTSSEAVQIVSDHLCGMGDTDGGGTASAASALVWAALSASGGGSRAVSVMLTLPKGESRKYRDDITVLVVVFERPGAQGSAAGAEGVSEVEVPVGGCKLVIRE</sequence>
<proteinExistence type="predicted"/>
<organism evidence="3 4">
    <name type="scientific">Blyttiomyces helicus</name>
    <dbReference type="NCBI Taxonomy" id="388810"/>
    <lineage>
        <taxon>Eukaryota</taxon>
        <taxon>Fungi</taxon>
        <taxon>Fungi incertae sedis</taxon>
        <taxon>Chytridiomycota</taxon>
        <taxon>Chytridiomycota incertae sedis</taxon>
        <taxon>Chytridiomycetes</taxon>
        <taxon>Chytridiomycetes incertae sedis</taxon>
        <taxon>Blyttiomyces</taxon>
    </lineage>
</organism>
<keyword evidence="4" id="KW-1185">Reference proteome</keyword>
<dbReference type="InterPro" id="IPR001932">
    <property type="entry name" value="PPM-type_phosphatase-like_dom"/>
</dbReference>
<feature type="non-terminal residue" evidence="3">
    <location>
        <position position="1"/>
    </location>
</feature>
<dbReference type="InterPro" id="IPR015655">
    <property type="entry name" value="PP2C"/>
</dbReference>
<dbReference type="AlphaFoldDB" id="A0A4P9WJC8"/>
<protein>
    <submittedName>
        <fullName evidence="3">Phosphatase 2C-like domain-containing protein</fullName>
    </submittedName>
</protein>
<accession>A0A4P9WJC8</accession>
<dbReference type="Gene3D" id="3.60.40.10">
    <property type="entry name" value="PPM-type phosphatase domain"/>
    <property type="match status" value="1"/>
</dbReference>
<dbReference type="OrthoDB" id="420076at2759"/>
<dbReference type="PANTHER" id="PTHR13832">
    <property type="entry name" value="PROTEIN PHOSPHATASE 2C"/>
    <property type="match status" value="1"/>
</dbReference>
<dbReference type="PANTHER" id="PTHR13832:SF792">
    <property type="entry name" value="GM14286P"/>
    <property type="match status" value="1"/>
</dbReference>
<dbReference type="Proteomes" id="UP000269721">
    <property type="component" value="Unassembled WGS sequence"/>
</dbReference>
<dbReference type="GO" id="GO:0005739">
    <property type="term" value="C:mitochondrion"/>
    <property type="evidence" value="ECO:0007669"/>
    <property type="project" value="TreeGrafter"/>
</dbReference>
<feature type="domain" description="PPM-type phosphatase" evidence="2">
    <location>
        <begin position="1"/>
        <end position="208"/>
    </location>
</feature>
<dbReference type="EMBL" id="KZ994798">
    <property type="protein sequence ID" value="RKO92043.1"/>
    <property type="molecule type" value="Genomic_DNA"/>
</dbReference>
<dbReference type="CDD" id="cd00143">
    <property type="entry name" value="PP2Cc"/>
    <property type="match status" value="1"/>
</dbReference>
<dbReference type="SUPFAM" id="SSF81606">
    <property type="entry name" value="PP2C-like"/>
    <property type="match status" value="1"/>
</dbReference>
<feature type="region of interest" description="Disordered" evidence="1">
    <location>
        <begin position="1"/>
        <end position="26"/>
    </location>
</feature>
<evidence type="ECO:0000313" key="4">
    <source>
        <dbReference type="Proteomes" id="UP000269721"/>
    </source>
</evidence>
<evidence type="ECO:0000313" key="3">
    <source>
        <dbReference type="EMBL" id="RKO92043.1"/>
    </source>
</evidence>
<reference evidence="4" key="1">
    <citation type="journal article" date="2018" name="Nat. Microbiol.">
        <title>Leveraging single-cell genomics to expand the fungal tree of life.</title>
        <authorList>
            <person name="Ahrendt S.R."/>
            <person name="Quandt C.A."/>
            <person name="Ciobanu D."/>
            <person name="Clum A."/>
            <person name="Salamov A."/>
            <person name="Andreopoulos B."/>
            <person name="Cheng J.F."/>
            <person name="Woyke T."/>
            <person name="Pelin A."/>
            <person name="Henrissat B."/>
            <person name="Reynolds N.K."/>
            <person name="Benny G.L."/>
            <person name="Smith M.E."/>
            <person name="James T.Y."/>
            <person name="Grigoriev I.V."/>
        </authorList>
    </citation>
    <scope>NUCLEOTIDE SEQUENCE [LARGE SCALE GENOMIC DNA]</scope>
</reference>
<evidence type="ECO:0000256" key="1">
    <source>
        <dbReference type="SAM" id="MobiDB-lite"/>
    </source>
</evidence>
<dbReference type="InterPro" id="IPR036457">
    <property type="entry name" value="PPM-type-like_dom_sf"/>
</dbReference>
<evidence type="ECO:0000259" key="2">
    <source>
        <dbReference type="PROSITE" id="PS51746"/>
    </source>
</evidence>
<gene>
    <name evidence="3" type="ORF">BDK51DRAFT_20685</name>
</gene>
<dbReference type="Pfam" id="PF00481">
    <property type="entry name" value="PP2C"/>
    <property type="match status" value="1"/>
</dbReference>
<dbReference type="GO" id="GO:0004741">
    <property type="term" value="F:[pyruvate dehydrogenase (acetyl-transferring)]-phosphatase activity"/>
    <property type="evidence" value="ECO:0007669"/>
    <property type="project" value="TreeGrafter"/>
</dbReference>
<name>A0A4P9WJC8_9FUNG</name>
<dbReference type="PROSITE" id="PS51746">
    <property type="entry name" value="PPM_2"/>
    <property type="match status" value="1"/>
</dbReference>